<dbReference type="NCBIfam" id="NF008573">
    <property type="entry name" value="PRK11525.1"/>
    <property type="match status" value="1"/>
</dbReference>
<dbReference type="EMBL" id="JARYZI010000001">
    <property type="protein sequence ID" value="MDH8676730.1"/>
    <property type="molecule type" value="Genomic_DNA"/>
</dbReference>
<dbReference type="Proteomes" id="UP001158045">
    <property type="component" value="Unassembled WGS sequence"/>
</dbReference>
<name>A0ABT6N8I9_9FIRM</name>
<evidence type="ECO:0000259" key="2">
    <source>
        <dbReference type="Pfam" id="PF02498"/>
    </source>
</evidence>
<evidence type="ECO:0000313" key="3">
    <source>
        <dbReference type="EMBL" id="MDH8676730.1"/>
    </source>
</evidence>
<feature type="region of interest" description="Disordered" evidence="1">
    <location>
        <begin position="248"/>
        <end position="277"/>
    </location>
</feature>
<feature type="domain" description="Bro-N" evidence="2">
    <location>
        <begin position="15"/>
        <end position="109"/>
    </location>
</feature>
<protein>
    <submittedName>
        <fullName evidence="3">DNA damage-inducible protein D</fullName>
    </submittedName>
</protein>
<organism evidence="3 4">
    <name type="scientific">Fusibacter bizertensis</name>
    <dbReference type="NCBI Taxonomy" id="1488331"/>
    <lineage>
        <taxon>Bacteria</taxon>
        <taxon>Bacillati</taxon>
        <taxon>Bacillota</taxon>
        <taxon>Clostridia</taxon>
        <taxon>Eubacteriales</taxon>
        <taxon>Eubacteriales Family XII. Incertae Sedis</taxon>
        <taxon>Fusibacter</taxon>
    </lineage>
</organism>
<reference evidence="3 4" key="1">
    <citation type="submission" date="2023-04" db="EMBL/GenBank/DDBJ databases">
        <title>Fusibacter bizertensis strain WBS, isolated from littoral bottom sediments of the Arctic seas - biochemical and genomic analysis.</title>
        <authorList>
            <person name="Brioukhanov A.L."/>
        </authorList>
    </citation>
    <scope>NUCLEOTIDE SEQUENCE [LARGE SCALE GENOMIC DNA]</scope>
    <source>
        <strain evidence="3 4">WBS</strain>
    </source>
</reference>
<keyword evidence="4" id="KW-1185">Reference proteome</keyword>
<dbReference type="InterPro" id="IPR003497">
    <property type="entry name" value="BRO_N_domain"/>
</dbReference>
<evidence type="ECO:0000256" key="1">
    <source>
        <dbReference type="SAM" id="MobiDB-lite"/>
    </source>
</evidence>
<sequence length="277" mass="31693">MNEVKEYSGQTFEDIKNFTDEGIEFWYARDLQQALDYSKWSTFSNVINKAKEACENSGNNVLDHFADVGKSIDMPKGAVRIIDDLMLSRYACYLIVQNGDPRKEIIAQGQSYFAFKTREREVQEQFDELSEDEKRLAIRNELKNHNKSLAEAAQMAGIDDPRDYAIFQNRGYQGLYGGLGAKEIHSKKGLKKSQQILDHMGSTELAANLFRATQTDEKLRRENIKGKEEANETHFEVGHKVRQTIKELGGTMPEDLETPKKSIRSIERAKDTKLTKK</sequence>
<evidence type="ECO:0000313" key="4">
    <source>
        <dbReference type="Proteomes" id="UP001158045"/>
    </source>
</evidence>
<dbReference type="Pfam" id="PF02498">
    <property type="entry name" value="Bro-N"/>
    <property type="match status" value="1"/>
</dbReference>
<dbReference type="RefSeq" id="WP_281092527.1">
    <property type="nucleotide sequence ID" value="NZ_JARYZI010000001.1"/>
</dbReference>
<gene>
    <name evidence="3" type="primary">dinD</name>
    <name evidence="3" type="ORF">QE109_01155</name>
</gene>
<accession>A0ABT6N8I9</accession>
<proteinExistence type="predicted"/>
<feature type="compositionally biased region" description="Basic and acidic residues" evidence="1">
    <location>
        <begin position="257"/>
        <end position="277"/>
    </location>
</feature>
<comment type="caution">
    <text evidence="3">The sequence shown here is derived from an EMBL/GenBank/DDBJ whole genome shotgun (WGS) entry which is preliminary data.</text>
</comment>